<evidence type="ECO:0000313" key="2">
    <source>
        <dbReference type="Proteomes" id="UP000887226"/>
    </source>
</evidence>
<dbReference type="GO" id="GO:0005506">
    <property type="term" value="F:iron ion binding"/>
    <property type="evidence" value="ECO:0007669"/>
    <property type="project" value="InterPro"/>
</dbReference>
<comment type="caution">
    <text evidence="1">The sequence shown here is derived from an EMBL/GenBank/DDBJ whole genome shotgun (WGS) entry which is preliminary data.</text>
</comment>
<sequence length="302" mass="33058">MHSHVYINASRYLITSASKCAINACTSSVNPREKIRQKRNIQTAPRKYRRDLATLEIYGAIDRNGTALYAIATPKTTIFSAKPSVILNAVVVDCPYYDVTQNQVGVPLPRSAIVDIWDCNVTGMYGGYTSIFLRNIQLIDSDGVVFFEAIFPRHYNGRATHTDILSHAKVFTQANTTITGGVVNHIEQLFPETLHSAIEAVAPYDTNTQAVTSNVDDMYSIAQAESHYDQVPEFLYLGENVEGLLAWIQISVNMTTDYNRWSNYNVTVESTVDSPVVRSTQVGGGGNSGNAVALGSGIVPPA</sequence>
<dbReference type="AlphaFoldDB" id="A0A9P7Z3S0"/>
<gene>
    <name evidence="1" type="ORF">BJ878DRAFT_534303</name>
</gene>
<dbReference type="PANTHER" id="PTHR34315:SF2">
    <property type="entry name" value="ANCHORED DIOXYGENASE, PUTATIVE (AFU_ORTHOLOGUE AFUA_3G01800)-RELATED"/>
    <property type="match status" value="1"/>
</dbReference>
<dbReference type="InterPro" id="IPR015889">
    <property type="entry name" value="Intradiol_dOase_core"/>
</dbReference>
<dbReference type="SUPFAM" id="SSF49482">
    <property type="entry name" value="Aromatic compound dioxygenase"/>
    <property type="match status" value="1"/>
</dbReference>
<dbReference type="OrthoDB" id="121380at2759"/>
<dbReference type="GO" id="GO:0016702">
    <property type="term" value="F:oxidoreductase activity, acting on single donors with incorporation of molecular oxygen, incorporation of two atoms of oxygen"/>
    <property type="evidence" value="ECO:0007669"/>
    <property type="project" value="InterPro"/>
</dbReference>
<proteinExistence type="predicted"/>
<organism evidence="1 2">
    <name type="scientific">Calycina marina</name>
    <dbReference type="NCBI Taxonomy" id="1763456"/>
    <lineage>
        <taxon>Eukaryota</taxon>
        <taxon>Fungi</taxon>
        <taxon>Dikarya</taxon>
        <taxon>Ascomycota</taxon>
        <taxon>Pezizomycotina</taxon>
        <taxon>Leotiomycetes</taxon>
        <taxon>Helotiales</taxon>
        <taxon>Pezizellaceae</taxon>
        <taxon>Calycina</taxon>
    </lineage>
</organism>
<reference evidence="1" key="1">
    <citation type="journal article" date="2021" name="IMA Fungus">
        <title>Genomic characterization of three marine fungi, including Emericellopsis atlantica sp. nov. with signatures of a generalist lifestyle and marine biomass degradation.</title>
        <authorList>
            <person name="Hagestad O.C."/>
            <person name="Hou L."/>
            <person name="Andersen J.H."/>
            <person name="Hansen E.H."/>
            <person name="Altermark B."/>
            <person name="Li C."/>
            <person name="Kuhnert E."/>
            <person name="Cox R.J."/>
            <person name="Crous P.W."/>
            <person name="Spatafora J.W."/>
            <person name="Lail K."/>
            <person name="Amirebrahimi M."/>
            <person name="Lipzen A."/>
            <person name="Pangilinan J."/>
            <person name="Andreopoulos W."/>
            <person name="Hayes R.D."/>
            <person name="Ng V."/>
            <person name="Grigoriev I.V."/>
            <person name="Jackson S.A."/>
            <person name="Sutton T.D.S."/>
            <person name="Dobson A.D.W."/>
            <person name="Rama T."/>
        </authorList>
    </citation>
    <scope>NUCLEOTIDE SEQUENCE</scope>
    <source>
        <strain evidence="1">TRa3180A</strain>
    </source>
</reference>
<evidence type="ECO:0000313" key="1">
    <source>
        <dbReference type="EMBL" id="KAG9244839.1"/>
    </source>
</evidence>
<dbReference type="PANTHER" id="PTHR34315">
    <property type="match status" value="1"/>
</dbReference>
<dbReference type="EMBL" id="MU253880">
    <property type="protein sequence ID" value="KAG9244839.1"/>
    <property type="molecule type" value="Genomic_DNA"/>
</dbReference>
<dbReference type="Gene3D" id="2.60.130.10">
    <property type="entry name" value="Aromatic compound dioxygenase"/>
    <property type="match status" value="1"/>
</dbReference>
<protein>
    <submittedName>
        <fullName evidence="1">Uncharacterized protein</fullName>
    </submittedName>
</protein>
<accession>A0A9P7Z3S0</accession>
<keyword evidence="2" id="KW-1185">Reference proteome</keyword>
<name>A0A9P7Z3S0_9HELO</name>
<dbReference type="Proteomes" id="UP000887226">
    <property type="component" value="Unassembled WGS sequence"/>
</dbReference>